<sequence>MRSSQPSARPIGTSTYWYAAPRTAHTNWTGSTTTRAMALSGHVIQAGAVGAGGCGRGRGVVIGCSCLTRAPRYWNGSKEKQVEPPVGWMTGTAE</sequence>
<evidence type="ECO:0000313" key="1">
    <source>
        <dbReference type="EMBL" id="GIE69309.1"/>
    </source>
</evidence>
<proteinExistence type="predicted"/>
<protein>
    <submittedName>
        <fullName evidence="1">Uncharacterized protein</fullName>
    </submittedName>
</protein>
<dbReference type="Proteomes" id="UP000624709">
    <property type="component" value="Unassembled WGS sequence"/>
</dbReference>
<name>A0ABQ4BF53_9ACTN</name>
<keyword evidence="2" id="KW-1185">Reference proteome</keyword>
<dbReference type="EMBL" id="BOMS01000085">
    <property type="protein sequence ID" value="GIE69309.1"/>
    <property type="molecule type" value="Genomic_DNA"/>
</dbReference>
<comment type="caution">
    <text evidence="1">The sequence shown here is derived from an EMBL/GenBank/DDBJ whole genome shotgun (WGS) entry which is preliminary data.</text>
</comment>
<organism evidence="1 2">
    <name type="scientific">Actinoplanes palleronii</name>
    <dbReference type="NCBI Taxonomy" id="113570"/>
    <lineage>
        <taxon>Bacteria</taxon>
        <taxon>Bacillati</taxon>
        <taxon>Actinomycetota</taxon>
        <taxon>Actinomycetes</taxon>
        <taxon>Micromonosporales</taxon>
        <taxon>Micromonosporaceae</taxon>
        <taxon>Actinoplanes</taxon>
    </lineage>
</organism>
<evidence type="ECO:0000313" key="2">
    <source>
        <dbReference type="Proteomes" id="UP000624709"/>
    </source>
</evidence>
<reference evidence="1 2" key="1">
    <citation type="submission" date="2021-01" db="EMBL/GenBank/DDBJ databases">
        <title>Whole genome shotgun sequence of Actinoplanes palleronii NBRC 14916.</title>
        <authorList>
            <person name="Komaki H."/>
            <person name="Tamura T."/>
        </authorList>
    </citation>
    <scope>NUCLEOTIDE SEQUENCE [LARGE SCALE GENOMIC DNA]</scope>
    <source>
        <strain evidence="1 2">NBRC 14916</strain>
    </source>
</reference>
<gene>
    <name evidence="1" type="ORF">Apa02nite_054170</name>
</gene>
<accession>A0ABQ4BF53</accession>